<evidence type="ECO:0000259" key="15">
    <source>
        <dbReference type="PROSITE" id="PS51163"/>
    </source>
</evidence>
<dbReference type="STRING" id="46914.JP75_13540"/>
<feature type="binding site" evidence="14">
    <location>
        <position position="116"/>
    </location>
    <ligand>
        <name>L-threonine</name>
        <dbReference type="ChEBI" id="CHEBI:57926"/>
    </ligand>
</feature>
<keyword evidence="10 13" id="KW-0067">ATP-binding</keyword>
<feature type="binding site" evidence="14">
    <location>
        <position position="56"/>
    </location>
    <ligand>
        <name>ATP</name>
        <dbReference type="ChEBI" id="CHEBI:30616"/>
    </ligand>
</feature>
<dbReference type="Gene3D" id="3.40.50.11030">
    <property type="entry name" value="Threonylcarbamoyl-AMP synthase, C-terminal domain"/>
    <property type="match status" value="1"/>
</dbReference>
<feature type="binding site" evidence="14">
    <location>
        <position position="189"/>
    </location>
    <ligand>
        <name>ATP</name>
        <dbReference type="ChEBI" id="CHEBI:30616"/>
    </ligand>
</feature>
<feature type="binding site" evidence="14">
    <location>
        <position position="175"/>
    </location>
    <ligand>
        <name>L-threonine</name>
        <dbReference type="ChEBI" id="CHEBI:57926"/>
    </ligand>
</feature>
<dbReference type="InterPro" id="IPR017945">
    <property type="entry name" value="DHBP_synth_RibB-like_a/b_dom"/>
</dbReference>
<dbReference type="PANTHER" id="PTHR17490">
    <property type="entry name" value="SUA5"/>
    <property type="match status" value="1"/>
</dbReference>
<dbReference type="InterPro" id="IPR038385">
    <property type="entry name" value="Sua5/YwlC_C"/>
</dbReference>
<feature type="binding site" evidence="14">
    <location>
        <position position="29"/>
    </location>
    <ligand>
        <name>L-threonine</name>
        <dbReference type="ChEBI" id="CHEBI:57926"/>
    </ligand>
</feature>
<keyword evidence="6 13" id="KW-0808">Transferase</keyword>
<dbReference type="PANTHER" id="PTHR17490:SF16">
    <property type="entry name" value="THREONYLCARBAMOYL-AMP SYNTHASE"/>
    <property type="match status" value="1"/>
</dbReference>
<dbReference type="InterPro" id="IPR010923">
    <property type="entry name" value="T(6)A37_SUA5"/>
</dbReference>
<feature type="binding site" evidence="14">
    <location>
        <position position="52"/>
    </location>
    <ligand>
        <name>ATP</name>
        <dbReference type="ChEBI" id="CHEBI:30616"/>
    </ligand>
</feature>
<dbReference type="Proteomes" id="UP000028981">
    <property type="component" value="Unassembled WGS sequence"/>
</dbReference>
<dbReference type="EC" id="2.7.7.87" evidence="3 13"/>
<dbReference type="GO" id="GO:0005524">
    <property type="term" value="F:ATP binding"/>
    <property type="evidence" value="ECO:0007669"/>
    <property type="project" value="UniProtKB-UniRule"/>
</dbReference>
<evidence type="ECO:0000256" key="8">
    <source>
        <dbReference type="ARBA" id="ARBA00022695"/>
    </source>
</evidence>
<dbReference type="Pfam" id="PF01300">
    <property type="entry name" value="Sua5_yciO_yrdC"/>
    <property type="match status" value="1"/>
</dbReference>
<evidence type="ECO:0000256" key="14">
    <source>
        <dbReference type="PIRSR" id="PIRSR004930-1"/>
    </source>
</evidence>
<name>A0A087M1J9_9HYPH</name>
<dbReference type="GO" id="GO:0005737">
    <property type="term" value="C:cytoplasm"/>
    <property type="evidence" value="ECO:0007669"/>
    <property type="project" value="UniProtKB-SubCell"/>
</dbReference>
<dbReference type="RefSeq" id="WP_035083657.1">
    <property type="nucleotide sequence ID" value="NZ_JQGC01000011.1"/>
</dbReference>
<dbReference type="GO" id="GO:0003725">
    <property type="term" value="F:double-stranded RNA binding"/>
    <property type="evidence" value="ECO:0007669"/>
    <property type="project" value="UniProtKB-UniRule"/>
</dbReference>
<evidence type="ECO:0000256" key="5">
    <source>
        <dbReference type="ARBA" id="ARBA00022490"/>
    </source>
</evidence>
<dbReference type="Gene3D" id="3.90.870.10">
    <property type="entry name" value="DHBP synthase"/>
    <property type="match status" value="1"/>
</dbReference>
<dbReference type="GO" id="GO:0006450">
    <property type="term" value="P:regulation of translational fidelity"/>
    <property type="evidence" value="ECO:0007669"/>
    <property type="project" value="TreeGrafter"/>
</dbReference>
<evidence type="ECO:0000256" key="4">
    <source>
        <dbReference type="ARBA" id="ARBA00015492"/>
    </source>
</evidence>
<feature type="binding site" evidence="14">
    <location>
        <position position="61"/>
    </location>
    <ligand>
        <name>L-threonine</name>
        <dbReference type="ChEBI" id="CHEBI:57926"/>
    </ligand>
</feature>
<feature type="domain" description="YrdC-like" evidence="15">
    <location>
        <begin position="7"/>
        <end position="193"/>
    </location>
</feature>
<gene>
    <name evidence="16" type="ORF">JP75_13540</name>
</gene>
<dbReference type="InterPro" id="IPR006070">
    <property type="entry name" value="Sua5-like_dom"/>
</dbReference>
<dbReference type="EMBL" id="JQGC01000011">
    <property type="protein sequence ID" value="KFL30752.1"/>
    <property type="molecule type" value="Genomic_DNA"/>
</dbReference>
<feature type="binding site" evidence="14">
    <location>
        <position position="146"/>
    </location>
    <ligand>
        <name>ATP</name>
        <dbReference type="ChEBI" id="CHEBI:30616"/>
    </ligand>
</feature>
<dbReference type="InterPro" id="IPR050156">
    <property type="entry name" value="TC-AMP_synthase_SUA5"/>
</dbReference>
<dbReference type="GO" id="GO:0000049">
    <property type="term" value="F:tRNA binding"/>
    <property type="evidence" value="ECO:0007669"/>
    <property type="project" value="TreeGrafter"/>
</dbReference>
<dbReference type="PIRSF" id="PIRSF004930">
    <property type="entry name" value="Tln_factor_SUA5"/>
    <property type="match status" value="1"/>
</dbReference>
<evidence type="ECO:0000256" key="7">
    <source>
        <dbReference type="ARBA" id="ARBA00022694"/>
    </source>
</evidence>
<evidence type="ECO:0000313" key="16">
    <source>
        <dbReference type="EMBL" id="KFL30752.1"/>
    </source>
</evidence>
<dbReference type="Pfam" id="PF03481">
    <property type="entry name" value="Sua5_C"/>
    <property type="match status" value="1"/>
</dbReference>
<feature type="binding site" evidence="14">
    <location>
        <position position="225"/>
    </location>
    <ligand>
        <name>ATP</name>
        <dbReference type="ChEBI" id="CHEBI:30616"/>
    </ligand>
</feature>
<evidence type="ECO:0000256" key="3">
    <source>
        <dbReference type="ARBA" id="ARBA00012584"/>
    </source>
</evidence>
<evidence type="ECO:0000256" key="1">
    <source>
        <dbReference type="ARBA" id="ARBA00004496"/>
    </source>
</evidence>
<reference evidence="16 17" key="1">
    <citation type="submission" date="2014-08" db="EMBL/GenBank/DDBJ databases">
        <authorList>
            <person name="Hassan Y.I."/>
            <person name="Lepp D."/>
            <person name="Zhou T."/>
        </authorList>
    </citation>
    <scope>NUCLEOTIDE SEQUENCE [LARGE SCALE GENOMIC DNA]</scope>
    <source>
        <strain evidence="16 17">IFO13584</strain>
    </source>
</reference>
<evidence type="ECO:0000256" key="10">
    <source>
        <dbReference type="ARBA" id="ARBA00022840"/>
    </source>
</evidence>
<dbReference type="NCBIfam" id="TIGR00057">
    <property type="entry name" value="L-threonylcarbamoyladenylate synthase"/>
    <property type="match status" value="1"/>
</dbReference>
<comment type="catalytic activity">
    <reaction evidence="12 13">
        <text>L-threonine + hydrogencarbonate + ATP = L-threonylcarbamoyladenylate + diphosphate + H2O</text>
        <dbReference type="Rhea" id="RHEA:36407"/>
        <dbReference type="ChEBI" id="CHEBI:15377"/>
        <dbReference type="ChEBI" id="CHEBI:17544"/>
        <dbReference type="ChEBI" id="CHEBI:30616"/>
        <dbReference type="ChEBI" id="CHEBI:33019"/>
        <dbReference type="ChEBI" id="CHEBI:57926"/>
        <dbReference type="ChEBI" id="CHEBI:73682"/>
        <dbReference type="EC" id="2.7.7.87"/>
    </reaction>
</comment>
<evidence type="ECO:0000313" key="17">
    <source>
        <dbReference type="Proteomes" id="UP000028981"/>
    </source>
</evidence>
<proteinExistence type="inferred from homology"/>
<dbReference type="GO" id="GO:0061710">
    <property type="term" value="F:L-threonylcarbamoyladenylate synthase"/>
    <property type="evidence" value="ECO:0007669"/>
    <property type="project" value="UniProtKB-EC"/>
</dbReference>
<feature type="binding site" evidence="14">
    <location>
        <position position="112"/>
    </location>
    <ligand>
        <name>ATP</name>
        <dbReference type="ChEBI" id="CHEBI:30616"/>
    </ligand>
</feature>
<dbReference type="InterPro" id="IPR005145">
    <property type="entry name" value="Sua5_C"/>
</dbReference>
<comment type="caution">
    <text evidence="16">The sequence shown here is derived from an EMBL/GenBank/DDBJ whole genome shotgun (WGS) entry which is preliminary data.</text>
</comment>
<evidence type="ECO:0000256" key="6">
    <source>
        <dbReference type="ARBA" id="ARBA00022679"/>
    </source>
</evidence>
<keyword evidence="17" id="KW-1185">Reference proteome</keyword>
<feature type="binding site" evidence="14">
    <location>
        <position position="138"/>
    </location>
    <ligand>
        <name>ATP</name>
        <dbReference type="ChEBI" id="CHEBI:30616"/>
    </ligand>
</feature>
<keyword evidence="5 13" id="KW-0963">Cytoplasm</keyword>
<keyword evidence="8 13" id="KW-0548">Nucleotidyltransferase</keyword>
<comment type="subcellular location">
    <subcellularLocation>
        <location evidence="1 13">Cytoplasm</location>
    </subcellularLocation>
</comment>
<feature type="binding site" evidence="14">
    <location>
        <position position="136"/>
    </location>
    <ligand>
        <name>L-threonine</name>
        <dbReference type="ChEBI" id="CHEBI:57926"/>
    </ligand>
</feature>
<evidence type="ECO:0000256" key="12">
    <source>
        <dbReference type="ARBA" id="ARBA00048366"/>
    </source>
</evidence>
<evidence type="ECO:0000256" key="2">
    <source>
        <dbReference type="ARBA" id="ARBA00007663"/>
    </source>
</evidence>
<evidence type="ECO:0000256" key="9">
    <source>
        <dbReference type="ARBA" id="ARBA00022741"/>
    </source>
</evidence>
<organism evidence="16 17">
    <name type="scientific">Devosia riboflavina</name>
    <dbReference type="NCBI Taxonomy" id="46914"/>
    <lineage>
        <taxon>Bacteria</taxon>
        <taxon>Pseudomonadati</taxon>
        <taxon>Pseudomonadota</taxon>
        <taxon>Alphaproteobacteria</taxon>
        <taxon>Hyphomicrobiales</taxon>
        <taxon>Devosiaceae</taxon>
        <taxon>Devosia</taxon>
    </lineage>
</organism>
<protein>
    <recommendedName>
        <fullName evidence="4 13">Threonylcarbamoyl-AMP synthase</fullName>
        <shortName evidence="13">TC-AMP synthase</shortName>
        <ecNumber evidence="3 13">2.7.7.87</ecNumber>
    </recommendedName>
    <alternativeName>
        <fullName evidence="11 13">L-threonylcarbamoyladenylate synthase</fullName>
    </alternativeName>
</protein>
<comment type="function">
    <text evidence="13">Required for the formation of a threonylcarbamoyl group on adenosine at position 37 (t(6)A37) in tRNAs that read codons beginning with adenine.</text>
</comment>
<comment type="similarity">
    <text evidence="2 13">Belongs to the SUA5 family.</text>
</comment>
<evidence type="ECO:0000256" key="11">
    <source>
        <dbReference type="ARBA" id="ARBA00029774"/>
    </source>
</evidence>
<keyword evidence="7 13" id="KW-0819">tRNA processing</keyword>
<sequence>MSIFPDDQAIAEAAASLCAGKLVAFPTETVYGLGADATNPDAVLSIYETKGRPRFNPLIAHVADLEMAEKLAVFSPLAKKLAEKFWPGPLSIVVPLRPGHGLADVATAGLDTVALRMPDHPVALALLRATGRPLSAPSANPSGKLSPTTAEQVRRGFSGKVPVLDGGACKAGVESTIVAVDGETIIQLRAGALAREDIEKAFGRKVARAAKGAKISAPGMLLSHYAPNASMRLDTAPQPGEAFLAFGPASAFSGETRNLSPSADLHEAARNLFSMLHELDATGAETIAVAPIPHEGLGEAINDRLQRAAAPRD</sequence>
<dbReference type="PROSITE" id="PS51163">
    <property type="entry name" value="YRDC"/>
    <property type="match status" value="1"/>
</dbReference>
<dbReference type="OrthoDB" id="9814580at2"/>
<dbReference type="GO" id="GO:0008033">
    <property type="term" value="P:tRNA processing"/>
    <property type="evidence" value="ECO:0007669"/>
    <property type="project" value="UniProtKB-KW"/>
</dbReference>
<dbReference type="AlphaFoldDB" id="A0A087M1J9"/>
<keyword evidence="9 13" id="KW-0547">Nucleotide-binding</keyword>
<accession>A0A087M1J9</accession>
<dbReference type="SUPFAM" id="SSF55821">
    <property type="entry name" value="YrdC/RibB"/>
    <property type="match status" value="1"/>
</dbReference>
<evidence type="ECO:0000256" key="13">
    <source>
        <dbReference type="PIRNR" id="PIRNR004930"/>
    </source>
</evidence>